<protein>
    <submittedName>
        <fullName evidence="1">Uncharacterized protein</fullName>
    </submittedName>
</protein>
<dbReference type="GeneID" id="26971025"/>
<dbReference type="AlphaFoldDB" id="A0A0A2V4D4"/>
<sequence length="141" mass="15771">MARSGIKEDLDCGRIRAWRAKWWTTGGEEGRENEVPKENVLLFFPFGLERGQVKSCLAMAVSGLEEGINTGSSFPYRVRNSALPLHYSNLITVQLRQQLQAVVVTMGGFGGGCSQIEKSFRALTGALRLERDIYMMTMPWP</sequence>
<evidence type="ECO:0000313" key="2">
    <source>
        <dbReference type="Proteomes" id="UP000002059"/>
    </source>
</evidence>
<dbReference type="EMBL" id="KN294012">
    <property type="protein sequence ID" value="KGQ01015.1"/>
    <property type="molecule type" value="Genomic_DNA"/>
</dbReference>
<dbReference type="Proteomes" id="UP000002059">
    <property type="component" value="Partially assembled WGS sequence"/>
</dbReference>
<organism evidence="1 2">
    <name type="scientific">Paracoccidioides lutzii (strain ATCC MYA-826 / Pb01)</name>
    <name type="common">Paracoccidioides brasiliensis</name>
    <dbReference type="NCBI Taxonomy" id="502779"/>
    <lineage>
        <taxon>Eukaryota</taxon>
        <taxon>Fungi</taxon>
        <taxon>Dikarya</taxon>
        <taxon>Ascomycota</taxon>
        <taxon>Pezizomycotina</taxon>
        <taxon>Eurotiomycetes</taxon>
        <taxon>Eurotiomycetidae</taxon>
        <taxon>Onygenales</taxon>
        <taxon>Ajellomycetaceae</taxon>
        <taxon>Paracoccidioides</taxon>
    </lineage>
</organism>
<dbReference type="VEuPathDB" id="FungiDB:PAAG_12327"/>
<keyword evidence="2" id="KW-1185">Reference proteome</keyword>
<dbReference type="HOGENOM" id="CLU_1825862_0_0_1"/>
<name>A0A0A2V4D4_PARBA</name>
<gene>
    <name evidence="1" type="ORF">PAAG_12327</name>
</gene>
<proteinExistence type="predicted"/>
<accession>A0A0A2V4D4</accession>
<reference evidence="1 2" key="1">
    <citation type="journal article" date="2011" name="PLoS Genet.">
        <title>Comparative genomic analysis of human fungal pathogens causing paracoccidioidomycosis.</title>
        <authorList>
            <person name="Desjardins C.A."/>
            <person name="Champion M.D."/>
            <person name="Holder J.W."/>
            <person name="Muszewska A."/>
            <person name="Goldberg J."/>
            <person name="Bailao A.M."/>
            <person name="Brigido M.M."/>
            <person name="Ferreira M.E."/>
            <person name="Garcia A.M."/>
            <person name="Grynberg M."/>
            <person name="Gujja S."/>
            <person name="Heiman D.I."/>
            <person name="Henn M.R."/>
            <person name="Kodira C.D."/>
            <person name="Leon-Narvaez H."/>
            <person name="Longo L.V."/>
            <person name="Ma L.J."/>
            <person name="Malavazi I."/>
            <person name="Matsuo A.L."/>
            <person name="Morais F.V."/>
            <person name="Pereira M."/>
            <person name="Rodriguez-Brito S."/>
            <person name="Sakthikumar S."/>
            <person name="Salem-Izacc S.M."/>
            <person name="Sykes S.M."/>
            <person name="Teixeira M.M."/>
            <person name="Vallejo M.C."/>
            <person name="Walter M.E."/>
            <person name="Yandava C."/>
            <person name="Young S."/>
            <person name="Zeng Q."/>
            <person name="Zucker J."/>
            <person name="Felipe M.S."/>
            <person name="Goldman G.H."/>
            <person name="Haas B.J."/>
            <person name="McEwen J.G."/>
            <person name="Nino-Vega G."/>
            <person name="Puccia R."/>
            <person name="San-Blas G."/>
            <person name="Soares C.M."/>
            <person name="Birren B.W."/>
            <person name="Cuomo C.A."/>
        </authorList>
    </citation>
    <scope>NUCLEOTIDE SEQUENCE [LARGE SCALE GENOMIC DNA]</scope>
    <source>
        <strain evidence="2">ATCC MYA-826 / Pb01</strain>
    </source>
</reference>
<dbReference type="RefSeq" id="XP_015702575.1">
    <property type="nucleotide sequence ID" value="XM_015847831.1"/>
</dbReference>
<evidence type="ECO:0000313" key="1">
    <source>
        <dbReference type="EMBL" id="KGQ01015.1"/>
    </source>
</evidence>
<dbReference type="KEGG" id="pbl:PAAG_12327"/>